<dbReference type="InterPro" id="IPR054244">
    <property type="entry name" value="DUF6971"/>
</dbReference>
<accession>A0AAW8HXD5</accession>
<feature type="domain" description="DUF6971" evidence="2">
    <location>
        <begin position="18"/>
        <end position="106"/>
    </location>
</feature>
<keyword evidence="1" id="KW-0175">Coiled coil</keyword>
<dbReference type="AlphaFoldDB" id="A0AAW8HXD5"/>
<dbReference type="RefSeq" id="WP_306725750.1">
    <property type="nucleotide sequence ID" value="NZ_JAVDNV010000021.1"/>
</dbReference>
<evidence type="ECO:0000313" key="3">
    <source>
        <dbReference type="EMBL" id="MDQ2311816.1"/>
    </source>
</evidence>
<dbReference type="EMBL" id="JAVDNV010000021">
    <property type="protein sequence ID" value="MDQ2311816.1"/>
    <property type="molecule type" value="Genomic_DNA"/>
</dbReference>
<feature type="coiled-coil region" evidence="1">
    <location>
        <begin position="86"/>
        <end position="113"/>
    </location>
</feature>
<evidence type="ECO:0000313" key="4">
    <source>
        <dbReference type="Proteomes" id="UP001236270"/>
    </source>
</evidence>
<gene>
    <name evidence="3" type="ORF">RBJ30_22375</name>
</gene>
<protein>
    <recommendedName>
        <fullName evidence="2">DUF6971 domain-containing protein</fullName>
    </recommendedName>
</protein>
<evidence type="ECO:0000259" key="2">
    <source>
        <dbReference type="Pfam" id="PF22318"/>
    </source>
</evidence>
<feature type="non-terminal residue" evidence="3">
    <location>
        <position position="1"/>
    </location>
</feature>
<dbReference type="Pfam" id="PF22318">
    <property type="entry name" value="DUF6971"/>
    <property type="match status" value="1"/>
</dbReference>
<evidence type="ECO:0000256" key="1">
    <source>
        <dbReference type="SAM" id="Coils"/>
    </source>
</evidence>
<sequence>QFHSDFKGEIIMSISYRKLNITLSPDKETVLVFGQELSTKYFTEVIVTTMLNSTGSDIAKSNRILNDIHAIGLNASDYGKYSRWWAESNVQERQEAERRRKEAEEHQERMAAIHATPAEIAKAAAERRARDEDLIKRFGNKGASFGY</sequence>
<reference evidence="3" key="1">
    <citation type="submission" date="2023-08" db="EMBL/GenBank/DDBJ databases">
        <title>WGS of pathogenic bacterial species, Los Angeles County Public Health Laboratories.</title>
        <authorList>
            <person name="Garrigues J.M."/>
            <person name="Green N.M."/>
        </authorList>
    </citation>
    <scope>NUCLEOTIDE SEQUENCE</scope>
    <source>
        <strain evidence="3">LACPHL-BACT-2023-00068</strain>
    </source>
</reference>
<organism evidence="3 4">
    <name type="scientific">Pluralibacter gergoviae</name>
    <name type="common">Enterobacter gergoviae</name>
    <dbReference type="NCBI Taxonomy" id="61647"/>
    <lineage>
        <taxon>Bacteria</taxon>
        <taxon>Pseudomonadati</taxon>
        <taxon>Pseudomonadota</taxon>
        <taxon>Gammaproteobacteria</taxon>
        <taxon>Enterobacterales</taxon>
        <taxon>Enterobacteriaceae</taxon>
        <taxon>Pluralibacter</taxon>
    </lineage>
</organism>
<comment type="caution">
    <text evidence="3">The sequence shown here is derived from an EMBL/GenBank/DDBJ whole genome shotgun (WGS) entry which is preliminary data.</text>
</comment>
<name>A0AAW8HXD5_PLUGE</name>
<proteinExistence type="predicted"/>
<dbReference type="Proteomes" id="UP001236270">
    <property type="component" value="Unassembled WGS sequence"/>
</dbReference>